<keyword evidence="3" id="KW-1185">Reference proteome</keyword>
<reference evidence="2" key="1">
    <citation type="submission" date="2023-06" db="EMBL/GenBank/DDBJ databases">
        <title>Genome-scale phylogeny and comparative genomics of the fungal order Sordariales.</title>
        <authorList>
            <consortium name="Lawrence Berkeley National Laboratory"/>
            <person name="Hensen N."/>
            <person name="Bonometti L."/>
            <person name="Westerberg I."/>
            <person name="Brannstrom I.O."/>
            <person name="Guillou S."/>
            <person name="Cros-Aarteil S."/>
            <person name="Calhoun S."/>
            <person name="Haridas S."/>
            <person name="Kuo A."/>
            <person name="Mondo S."/>
            <person name="Pangilinan J."/>
            <person name="Riley R."/>
            <person name="Labutti K."/>
            <person name="Andreopoulos B."/>
            <person name="Lipzen A."/>
            <person name="Chen C."/>
            <person name="Yanf M."/>
            <person name="Daum C."/>
            <person name="Ng V."/>
            <person name="Clum A."/>
            <person name="Steindorff A."/>
            <person name="Ohm R."/>
            <person name="Martin F."/>
            <person name="Silar P."/>
            <person name="Natvig D."/>
            <person name="Lalanne C."/>
            <person name="Gautier V."/>
            <person name="Ament-Velasquez S.L."/>
            <person name="Kruys A."/>
            <person name="Hutchinson M.I."/>
            <person name="Powell A.J."/>
            <person name="Barry K."/>
            <person name="Miller A.N."/>
            <person name="Grigoriev I.V."/>
            <person name="Debuchy R."/>
            <person name="Gladieux P."/>
            <person name="Thoren M.H."/>
            <person name="Johannesson H."/>
        </authorList>
    </citation>
    <scope>NUCLEOTIDE SEQUENCE</scope>
    <source>
        <strain evidence="2">SMH2532-1</strain>
    </source>
</reference>
<sequence>MRGGQPAIEFQLLTSLAFRQRQSLMSEGGSGRGSGTEIESPHTIVTTNTTIDHRSLTPHIADLRAIAAPIVLVVSRIFPTTLHETIETVPAICHAAASLLGLPNVASLAQTRTNREASLQSVRLGAPNAVHAGLRPPASAAAARVRRWVLQNIESLGESAAPQPDRKRLLLKNLFPSPRIATGLRPGPESRVPPKTAIATRSRRSAQAARVLPALVDAGQGRQPIVPHFIGRKLVPAKEVCLRGTETDLLCLSIHTVARDHDDEPLHGELGP</sequence>
<protein>
    <submittedName>
        <fullName evidence="2">Uncharacterized protein</fullName>
    </submittedName>
</protein>
<evidence type="ECO:0000313" key="2">
    <source>
        <dbReference type="EMBL" id="KAK0651879.1"/>
    </source>
</evidence>
<gene>
    <name evidence="2" type="ORF">B0T16DRAFT_454296</name>
</gene>
<dbReference type="AlphaFoldDB" id="A0AA39YGC5"/>
<evidence type="ECO:0000256" key="1">
    <source>
        <dbReference type="SAM" id="MobiDB-lite"/>
    </source>
</evidence>
<name>A0AA39YGC5_9PEZI</name>
<dbReference type="Proteomes" id="UP001174936">
    <property type="component" value="Unassembled WGS sequence"/>
</dbReference>
<comment type="caution">
    <text evidence="2">The sequence shown here is derived from an EMBL/GenBank/DDBJ whole genome shotgun (WGS) entry which is preliminary data.</text>
</comment>
<organism evidence="2 3">
    <name type="scientific">Cercophora newfieldiana</name>
    <dbReference type="NCBI Taxonomy" id="92897"/>
    <lineage>
        <taxon>Eukaryota</taxon>
        <taxon>Fungi</taxon>
        <taxon>Dikarya</taxon>
        <taxon>Ascomycota</taxon>
        <taxon>Pezizomycotina</taxon>
        <taxon>Sordariomycetes</taxon>
        <taxon>Sordariomycetidae</taxon>
        <taxon>Sordariales</taxon>
        <taxon>Lasiosphaeriaceae</taxon>
        <taxon>Cercophora</taxon>
    </lineage>
</organism>
<accession>A0AA39YGC5</accession>
<feature type="region of interest" description="Disordered" evidence="1">
    <location>
        <begin position="24"/>
        <end position="43"/>
    </location>
</feature>
<evidence type="ECO:0000313" key="3">
    <source>
        <dbReference type="Proteomes" id="UP001174936"/>
    </source>
</evidence>
<proteinExistence type="predicted"/>
<dbReference type="EMBL" id="JAULSV010000002">
    <property type="protein sequence ID" value="KAK0651879.1"/>
    <property type="molecule type" value="Genomic_DNA"/>
</dbReference>